<feature type="domain" description="L-asparaginase N-terminal" evidence="9">
    <location>
        <begin position="14"/>
        <end position="197"/>
    </location>
</feature>
<dbReference type="AlphaFoldDB" id="A0PNX9"/>
<dbReference type="GO" id="GO:0004067">
    <property type="term" value="F:asparaginase activity"/>
    <property type="evidence" value="ECO:0007669"/>
    <property type="project" value="UniProtKB-UniRule"/>
</dbReference>
<dbReference type="HOGENOM" id="CLU_019134_1_0_11"/>
<dbReference type="PIRSF" id="PIRSF500176">
    <property type="entry name" value="L_ASNase"/>
    <property type="match status" value="1"/>
</dbReference>
<dbReference type="PROSITE" id="PS00917">
    <property type="entry name" value="ASN_GLN_ASE_2"/>
    <property type="match status" value="1"/>
</dbReference>
<evidence type="ECO:0000256" key="8">
    <source>
        <dbReference type="PROSITE-ProRule" id="PRU10100"/>
    </source>
</evidence>
<accession>A0PNX9</accession>
<reference evidence="11 12" key="1">
    <citation type="journal article" date="2007" name="Genome Res.">
        <title>Reductive evolution and niche adaptation inferred from the genome of Mycobacterium ulcerans, the causative agent of Buruli ulcer.</title>
        <authorList>
            <person name="Stinear T.P."/>
            <person name="Seemann T."/>
            <person name="Pidot S."/>
            <person name="Frigui W."/>
            <person name="Reysset G."/>
            <person name="Garnier T."/>
            <person name="Meurice G."/>
            <person name="Simon D."/>
            <person name="Bouchier C."/>
            <person name="Ma L."/>
            <person name="Tichit M."/>
            <person name="Porter J.L."/>
            <person name="Ryan J."/>
            <person name="Johnson P.D."/>
            <person name="Davies J.K."/>
            <person name="Jenkin G.A."/>
            <person name="Small P.L."/>
            <person name="Jones L.M."/>
            <person name="Tekaia F."/>
            <person name="Laval F."/>
            <person name="Daffe M."/>
            <person name="Parkhill J."/>
            <person name="Cole S.T."/>
        </authorList>
    </citation>
    <scope>NUCLEOTIDE SEQUENCE [LARGE SCALE GENOMIC DNA]</scope>
    <source>
        <strain evidence="11 12">Agy99</strain>
    </source>
</reference>
<evidence type="ECO:0000256" key="1">
    <source>
        <dbReference type="ARBA" id="ARBA00010518"/>
    </source>
</evidence>
<dbReference type="Pfam" id="PF17763">
    <property type="entry name" value="Asparaginase_C"/>
    <property type="match status" value="1"/>
</dbReference>
<name>A0PNX9_MYCUA</name>
<dbReference type="SMART" id="SM00870">
    <property type="entry name" value="Asparaginase"/>
    <property type="match status" value="1"/>
</dbReference>
<evidence type="ECO:0000256" key="5">
    <source>
        <dbReference type="PIRSR" id="PIRSR001220-1"/>
    </source>
</evidence>
<keyword evidence="3" id="KW-0378">Hydrolase</keyword>
<protein>
    <recommendedName>
        <fullName evidence="2">asparaginase</fullName>
        <ecNumber evidence="2">3.5.1.1</ecNumber>
    </recommendedName>
</protein>
<feature type="active site" evidence="8">
    <location>
        <position position="101"/>
    </location>
</feature>
<gene>
    <name evidence="11" type="primary">ansA</name>
    <name evidence="11" type="ordered locus">MUL_1536</name>
</gene>
<dbReference type="InterPro" id="IPR027475">
    <property type="entry name" value="Asparaginase/glutaminase_AS2"/>
</dbReference>
<dbReference type="EC" id="3.5.1.1" evidence="2"/>
<organism evidence="11 12">
    <name type="scientific">Mycobacterium ulcerans (strain Agy99)</name>
    <dbReference type="NCBI Taxonomy" id="362242"/>
    <lineage>
        <taxon>Bacteria</taxon>
        <taxon>Bacillati</taxon>
        <taxon>Actinomycetota</taxon>
        <taxon>Actinomycetes</taxon>
        <taxon>Mycobacteriales</taxon>
        <taxon>Mycobacteriaceae</taxon>
        <taxon>Mycobacterium</taxon>
        <taxon>Mycobacterium ulcerans group</taxon>
    </lineage>
</organism>
<dbReference type="PROSITE" id="PS51732">
    <property type="entry name" value="ASN_GLN_ASE_3"/>
    <property type="match status" value="1"/>
</dbReference>
<dbReference type="InterPro" id="IPR027473">
    <property type="entry name" value="L-asparaginase_C"/>
</dbReference>
<feature type="binding site" evidence="6">
    <location>
        <begin position="101"/>
        <end position="102"/>
    </location>
    <ligand>
        <name>substrate</name>
    </ligand>
</feature>
<dbReference type="InterPro" id="IPR006034">
    <property type="entry name" value="Asparaginase/glutaminase-like"/>
</dbReference>
<dbReference type="InterPro" id="IPR004550">
    <property type="entry name" value="AsnASE_II"/>
</dbReference>
<feature type="binding site" evidence="6">
    <location>
        <position position="63"/>
    </location>
    <ligand>
        <name>substrate</name>
    </ligand>
</feature>
<evidence type="ECO:0000256" key="2">
    <source>
        <dbReference type="ARBA" id="ARBA00012920"/>
    </source>
</evidence>
<evidence type="ECO:0000256" key="6">
    <source>
        <dbReference type="PIRSR" id="PIRSR001220-2"/>
    </source>
</evidence>
<dbReference type="InterPro" id="IPR027474">
    <property type="entry name" value="L-asparaginase_N"/>
</dbReference>
<dbReference type="InterPro" id="IPR040919">
    <property type="entry name" value="Asparaginase_C"/>
</dbReference>
<dbReference type="InterPro" id="IPR020827">
    <property type="entry name" value="Asparaginase/glutaminase_AS1"/>
</dbReference>
<evidence type="ECO:0000259" key="10">
    <source>
        <dbReference type="Pfam" id="PF17763"/>
    </source>
</evidence>
<evidence type="ECO:0000259" key="9">
    <source>
        <dbReference type="Pfam" id="PF00710"/>
    </source>
</evidence>
<dbReference type="KEGG" id="mul:MUL_1536"/>
<sequence>MPMTWVRDDPTMARLTVITTGGTISTSTGTDGVRRPSRNGAQLTAAVSGDLDVEIVDLMALDSSQLVPADWDRIRAALHAITGRGADRPNGPDGVVITHGTDTLEETALWLDLTYSGSTPVVLTGAMRSSDAADADGPANLRDALIVAGDPAVRDCGVLVCFARRVLEPLGLRKAATDDLSGFAGELLGTVTDEVTLRRAKSRPYLGDVLAADAPRVDIVAVYPGSDAVALDACVAAGARAIVLEALGSGNAGAAVIDGVRRHCGNGVVIAVSTRVAGARVGAGYGPGHDLVAAGAVMVPRLPPSQARVLLMAALTAELPIVEVIDRWG</sequence>
<evidence type="ECO:0000256" key="4">
    <source>
        <dbReference type="ARBA" id="ARBA00049366"/>
    </source>
</evidence>
<dbReference type="InterPro" id="IPR036152">
    <property type="entry name" value="Asp/glu_Ase-like_sf"/>
</dbReference>
<dbReference type="EMBL" id="CP000325">
    <property type="protein sequence ID" value="ABL04048.1"/>
    <property type="molecule type" value="Genomic_DNA"/>
</dbReference>
<proteinExistence type="inferred from homology"/>
<dbReference type="GO" id="GO:0006528">
    <property type="term" value="P:asparagine metabolic process"/>
    <property type="evidence" value="ECO:0007669"/>
    <property type="project" value="InterPro"/>
</dbReference>
<dbReference type="SUPFAM" id="SSF53774">
    <property type="entry name" value="Glutaminase/Asparaginase"/>
    <property type="match status" value="1"/>
</dbReference>
<dbReference type="CDD" id="cd08964">
    <property type="entry name" value="L-asparaginase_II"/>
    <property type="match status" value="1"/>
</dbReference>
<dbReference type="Gene3D" id="3.40.50.40">
    <property type="match status" value="1"/>
</dbReference>
<feature type="active site" evidence="7">
    <location>
        <position position="23"/>
    </location>
</feature>
<dbReference type="SFLD" id="SFLDS00057">
    <property type="entry name" value="Glutaminase/Asparaginase"/>
    <property type="match status" value="1"/>
</dbReference>
<feature type="domain" description="Asparaginase/glutaminase C-terminal" evidence="10">
    <location>
        <begin position="216"/>
        <end position="319"/>
    </location>
</feature>
<dbReference type="PROSITE" id="PS00144">
    <property type="entry name" value="ASN_GLN_ASE_1"/>
    <property type="match status" value="1"/>
</dbReference>
<dbReference type="eggNOG" id="COG0252">
    <property type="taxonomic scope" value="Bacteria"/>
</dbReference>
<evidence type="ECO:0000313" key="12">
    <source>
        <dbReference type="Proteomes" id="UP000000765"/>
    </source>
</evidence>
<comment type="catalytic activity">
    <reaction evidence="4">
        <text>L-asparagine + H2O = L-aspartate + NH4(+)</text>
        <dbReference type="Rhea" id="RHEA:21016"/>
        <dbReference type="ChEBI" id="CHEBI:15377"/>
        <dbReference type="ChEBI" id="CHEBI:28938"/>
        <dbReference type="ChEBI" id="CHEBI:29991"/>
        <dbReference type="ChEBI" id="CHEBI:58048"/>
        <dbReference type="EC" id="3.5.1.1"/>
    </reaction>
</comment>
<comment type="similarity">
    <text evidence="1">Belongs to the asparaginase 1 family.</text>
</comment>
<dbReference type="PIRSF" id="PIRSF001220">
    <property type="entry name" value="L-ASNase_gatD"/>
    <property type="match status" value="1"/>
</dbReference>
<dbReference type="InterPro" id="IPR037152">
    <property type="entry name" value="L-asparaginase_N_sf"/>
</dbReference>
<dbReference type="PANTHER" id="PTHR11707">
    <property type="entry name" value="L-ASPARAGINASE"/>
    <property type="match status" value="1"/>
</dbReference>
<dbReference type="PRINTS" id="PR00139">
    <property type="entry name" value="ASNGLNASE"/>
</dbReference>
<evidence type="ECO:0000313" key="11">
    <source>
        <dbReference type="EMBL" id="ABL04048.1"/>
    </source>
</evidence>
<dbReference type="Pfam" id="PF00710">
    <property type="entry name" value="Asparaginase"/>
    <property type="match status" value="1"/>
</dbReference>
<evidence type="ECO:0000256" key="7">
    <source>
        <dbReference type="PROSITE-ProRule" id="PRU10099"/>
    </source>
</evidence>
<feature type="active site" description="O-isoaspartyl threonine intermediate" evidence="5">
    <location>
        <position position="23"/>
    </location>
</feature>
<evidence type="ECO:0000256" key="3">
    <source>
        <dbReference type="ARBA" id="ARBA00022801"/>
    </source>
</evidence>
<dbReference type="Proteomes" id="UP000000765">
    <property type="component" value="Chromosome"/>
</dbReference>
<dbReference type="Gene3D" id="3.40.50.1170">
    <property type="entry name" value="L-asparaginase, N-terminal domain"/>
    <property type="match status" value="1"/>
</dbReference>
<dbReference type="PANTHER" id="PTHR11707:SF28">
    <property type="entry name" value="60 KDA LYSOPHOSPHOLIPASE"/>
    <property type="match status" value="1"/>
</dbReference>